<organism evidence="2 3">
    <name type="scientific">Streptomyces glycanivorans</name>
    <dbReference type="NCBI Taxonomy" id="3033808"/>
    <lineage>
        <taxon>Bacteria</taxon>
        <taxon>Bacillati</taxon>
        <taxon>Actinomycetota</taxon>
        <taxon>Actinomycetes</taxon>
        <taxon>Kitasatosporales</taxon>
        <taxon>Streptomycetaceae</taxon>
        <taxon>Streptomyces</taxon>
    </lineage>
</organism>
<geneLocation type="plasmid" evidence="2 3">
    <name>unnamed1</name>
</geneLocation>
<keyword evidence="3" id="KW-1185">Reference proteome</keyword>
<feature type="region of interest" description="Disordered" evidence="1">
    <location>
        <begin position="77"/>
        <end position="107"/>
    </location>
</feature>
<sequence length="147" mass="16712">MTTYPAHHYLLVQVDGSLTSHRDTFQNMRRKIDGGEGETGMEDIPNCFPVMAYHYVPFDNPGQQRVNKVANGIFWELSKPDPDSSAPEPFEPYEPYEQPEPHDPNDRIIKMRGPVVFCVRFDSLSSSHVDAIRAAHARVLDRLQSKG</sequence>
<keyword evidence="2" id="KW-0614">Plasmid</keyword>
<accession>A0ABY9JNI1</accession>
<proteinExistence type="predicted"/>
<evidence type="ECO:0000256" key="1">
    <source>
        <dbReference type="SAM" id="MobiDB-lite"/>
    </source>
</evidence>
<dbReference type="Proteomes" id="UP001224433">
    <property type="component" value="Plasmid unnamed1"/>
</dbReference>
<dbReference type="RefSeq" id="WP_306105360.1">
    <property type="nucleotide sequence ID" value="NZ_CP120984.1"/>
</dbReference>
<evidence type="ECO:0000313" key="2">
    <source>
        <dbReference type="EMBL" id="WLQ69285.1"/>
    </source>
</evidence>
<reference evidence="2 3" key="1">
    <citation type="submission" date="2023-03" db="EMBL/GenBank/DDBJ databases">
        <title>Isolation and description of six Streptomyces strains from soil environments, able to metabolize different microbial glucans.</title>
        <authorList>
            <person name="Widen T."/>
            <person name="Larsbrink J."/>
        </authorList>
    </citation>
    <scope>NUCLEOTIDE SEQUENCE [LARGE SCALE GENOMIC DNA]</scope>
    <source>
        <strain evidence="2 3">Alt3</strain>
        <plasmid evidence="2 3">unnamed1</plasmid>
    </source>
</reference>
<gene>
    <name evidence="2" type="ORF">P8A20_37825</name>
</gene>
<dbReference type="EMBL" id="CP120984">
    <property type="protein sequence ID" value="WLQ69285.1"/>
    <property type="molecule type" value="Genomic_DNA"/>
</dbReference>
<name>A0ABY9JNI1_9ACTN</name>
<evidence type="ECO:0000313" key="3">
    <source>
        <dbReference type="Proteomes" id="UP001224433"/>
    </source>
</evidence>
<protein>
    <submittedName>
        <fullName evidence="2">Uncharacterized protein</fullName>
    </submittedName>
</protein>